<protein>
    <submittedName>
        <fullName evidence="4">C-type mannose receptor 2</fullName>
    </submittedName>
</protein>
<name>A0A1S3IFS4_LINAN</name>
<keyword evidence="4" id="KW-0675">Receptor</keyword>
<evidence type="ECO:0000313" key="3">
    <source>
        <dbReference type="Proteomes" id="UP000085678"/>
    </source>
</evidence>
<dbReference type="PROSITE" id="PS50041">
    <property type="entry name" value="C_TYPE_LECTIN_2"/>
    <property type="match status" value="2"/>
</dbReference>
<dbReference type="PANTHER" id="PTHR22803">
    <property type="entry name" value="MANNOSE, PHOSPHOLIPASE, LECTIN RECEPTOR RELATED"/>
    <property type="match status" value="1"/>
</dbReference>
<dbReference type="Proteomes" id="UP000085678">
    <property type="component" value="Unplaced"/>
</dbReference>
<dbReference type="InterPro" id="IPR016187">
    <property type="entry name" value="CTDL_fold"/>
</dbReference>
<evidence type="ECO:0000259" key="2">
    <source>
        <dbReference type="PROSITE" id="PS50041"/>
    </source>
</evidence>
<dbReference type="InterPro" id="IPR050111">
    <property type="entry name" value="C-type_lectin/snaclec_domain"/>
</dbReference>
<proteinExistence type="predicted"/>
<dbReference type="RefSeq" id="XP_013396998.1">
    <property type="nucleotide sequence ID" value="XM_013541544.1"/>
</dbReference>
<gene>
    <name evidence="4" type="primary">LOC106163844</name>
</gene>
<dbReference type="Gene3D" id="3.10.100.10">
    <property type="entry name" value="Mannose-Binding Protein A, subunit A"/>
    <property type="match status" value="2"/>
</dbReference>
<dbReference type="Pfam" id="PF00059">
    <property type="entry name" value="Lectin_C"/>
    <property type="match status" value="2"/>
</dbReference>
<keyword evidence="3" id="KW-1185">Reference proteome</keyword>
<dbReference type="InterPro" id="IPR001304">
    <property type="entry name" value="C-type_lectin-like"/>
</dbReference>
<dbReference type="SMART" id="SM00034">
    <property type="entry name" value="CLECT"/>
    <property type="match status" value="2"/>
</dbReference>
<dbReference type="InterPro" id="IPR016186">
    <property type="entry name" value="C-type_lectin-like/link_sf"/>
</dbReference>
<feature type="signal peptide" evidence="1">
    <location>
        <begin position="1"/>
        <end position="22"/>
    </location>
</feature>
<dbReference type="InParanoid" id="A0A1S3IFS4"/>
<dbReference type="GeneID" id="106163844"/>
<keyword evidence="1" id="KW-0732">Signal</keyword>
<reference evidence="4" key="1">
    <citation type="submission" date="2025-08" db="UniProtKB">
        <authorList>
            <consortium name="RefSeq"/>
        </authorList>
    </citation>
    <scope>IDENTIFICATION</scope>
    <source>
        <tissue evidence="4">Gonads</tissue>
    </source>
</reference>
<dbReference type="AlphaFoldDB" id="A0A1S3IFS4"/>
<organism evidence="3 4">
    <name type="scientific">Lingula anatina</name>
    <name type="common">Brachiopod</name>
    <name type="synonym">Lingula unguis</name>
    <dbReference type="NCBI Taxonomy" id="7574"/>
    <lineage>
        <taxon>Eukaryota</taxon>
        <taxon>Metazoa</taxon>
        <taxon>Spiralia</taxon>
        <taxon>Lophotrochozoa</taxon>
        <taxon>Brachiopoda</taxon>
        <taxon>Linguliformea</taxon>
        <taxon>Lingulata</taxon>
        <taxon>Lingulida</taxon>
        <taxon>Linguloidea</taxon>
        <taxon>Lingulidae</taxon>
        <taxon>Lingula</taxon>
    </lineage>
</organism>
<dbReference type="KEGG" id="lak:106163844"/>
<dbReference type="OrthoDB" id="6148268at2759"/>
<feature type="chain" id="PRO_5010262709" evidence="1">
    <location>
        <begin position="23"/>
        <end position="293"/>
    </location>
</feature>
<evidence type="ECO:0000256" key="1">
    <source>
        <dbReference type="SAM" id="SignalP"/>
    </source>
</evidence>
<accession>A0A1S3IFS4</accession>
<feature type="domain" description="C-type lectin" evidence="2">
    <location>
        <begin position="35"/>
        <end position="150"/>
    </location>
</feature>
<evidence type="ECO:0000313" key="4">
    <source>
        <dbReference type="RefSeq" id="XP_013396998.1"/>
    </source>
</evidence>
<feature type="domain" description="C-type lectin" evidence="2">
    <location>
        <begin position="165"/>
        <end position="282"/>
    </location>
</feature>
<dbReference type="SUPFAM" id="SSF56436">
    <property type="entry name" value="C-type lectin-like"/>
    <property type="match status" value="2"/>
</dbReference>
<sequence length="293" mass="33748">MMTEISARIAVILAICTELSLGFSECPEGWIYNYRNARCYQFNHFRKCSWEVALANCRLERGDLLSYENQGEKDWVLKNMVVNFYWSGLNDRYEDGRYVWTDHTEYNATLVHWAPREPNNWGGNEDCAVAISNGDMNDMSCDWNIPYICKRRPKVCPAGWLYCGVTGMCYQFNSRENVKKTWSAALEDCEQKGANLLSYQSMAEKYWVLSKMKSSAFWCGLNDLQTDGKWIWSDDTPYDAKIVNWAPGEPNNWGGNEDCAIVIGNAQMNDLSCEWKLPYICKGPRGTKNTSLF</sequence>